<evidence type="ECO:0000313" key="5">
    <source>
        <dbReference type="Proteomes" id="UP001221142"/>
    </source>
</evidence>
<comment type="similarity">
    <text evidence="2">Belongs to the major facilitator superfamily. Monocarboxylate porter (TC 2.A.1.13) family.</text>
</comment>
<evidence type="ECO:0000256" key="1">
    <source>
        <dbReference type="ARBA" id="ARBA00004141"/>
    </source>
</evidence>
<protein>
    <submittedName>
        <fullName evidence="4">Major facilitator superfamily domain-containing protein</fullName>
    </submittedName>
</protein>
<dbReference type="GO" id="GO:0016020">
    <property type="term" value="C:membrane"/>
    <property type="evidence" value="ECO:0007669"/>
    <property type="project" value="UniProtKB-SubCell"/>
</dbReference>
<gene>
    <name evidence="4" type="ORF">FB45DRAFT_1068303</name>
</gene>
<feature type="transmembrane region" description="Helical" evidence="3">
    <location>
        <begin position="103"/>
        <end position="124"/>
    </location>
</feature>
<keyword evidence="3" id="KW-1133">Transmembrane helix</keyword>
<sequence length="777" mass="86364">MSTTTHHQSLEEKRAASAELTARPIGIEIPDRGFQAWATVAGSFLIMFCGFGYSTSFGVYQDFYVREYLLRSSSSTISWIGSVNIFIVLTGGFVAGRLHDRGYFYPLMYGGSLLMALSLFSLSFAQTNQFYQVFLTQGIANGIGAGMTYVPCVAVISHHFKKRRALAMTLRRFWFFPRRCDTSNHAQQDALRYSTWVCECRARERCSHYRSTSPRVLSDADASPATAKVRTSLSRLCTNSPATGRTVSRLLGLESSRIGFYYPLFYLQLDATKHGIDPTFAFYALVIMNASSFIGRLFPGLVSHRWSVKTMITVAAGCATVSLYGFFAGFIVSLMGPLFAILTDDLSELGTRIGLSFAFSGLGILVGPPIDGLLLTNDFVWWRPALFSGVMALAGFGCFLGATFELYAHVAPTPMDDDPRGIEFTQVDLDVQAHPNGRLKLCAQYTVQPHSKYPAPQIILPKGLSVGLSHLRFAQVWNVEFEGWNMVARLYDPLYVSDDTRVYDIFRQTNEHVGTEVAAYAALSRFQGSLSPSLGRLFLSHGPSSPRARGSLSAQERAGRSIGVFFPGRLSELLHRALMTSTATRSGIYTSLLSVTSTRTQFWTQCVWRIISSFFILTGVAHTDLMDRNVLPKEAQPSRTSFCNSTECALQHSLSTESLITQLASQSGGEPVDYSKLTRQQIDSLPIAVIDFGCIRLVENEVKRMNATLHALAKHFGTDETVGEHEITAEQLENDSRPDSVARKDEFHASWHWSKWLPSTYHYLLLKAQEIADTCRH</sequence>
<dbReference type="Gene3D" id="1.20.1250.20">
    <property type="entry name" value="MFS general substrate transporter like domains"/>
    <property type="match status" value="2"/>
</dbReference>
<reference evidence="4" key="1">
    <citation type="submission" date="2023-03" db="EMBL/GenBank/DDBJ databases">
        <title>Massive genome expansion in bonnet fungi (Mycena s.s.) driven by repeated elements and novel gene families across ecological guilds.</title>
        <authorList>
            <consortium name="Lawrence Berkeley National Laboratory"/>
            <person name="Harder C.B."/>
            <person name="Miyauchi S."/>
            <person name="Viragh M."/>
            <person name="Kuo A."/>
            <person name="Thoen E."/>
            <person name="Andreopoulos B."/>
            <person name="Lu D."/>
            <person name="Skrede I."/>
            <person name="Drula E."/>
            <person name="Henrissat B."/>
            <person name="Morin E."/>
            <person name="Kohler A."/>
            <person name="Barry K."/>
            <person name="LaButti K."/>
            <person name="Morin E."/>
            <person name="Salamov A."/>
            <person name="Lipzen A."/>
            <person name="Mereny Z."/>
            <person name="Hegedus B."/>
            <person name="Baldrian P."/>
            <person name="Stursova M."/>
            <person name="Weitz H."/>
            <person name="Taylor A."/>
            <person name="Grigoriev I.V."/>
            <person name="Nagy L.G."/>
            <person name="Martin F."/>
            <person name="Kauserud H."/>
        </authorList>
    </citation>
    <scope>NUCLEOTIDE SEQUENCE</scope>
    <source>
        <strain evidence="4">9284</strain>
    </source>
</reference>
<keyword evidence="3" id="KW-0472">Membrane</keyword>
<dbReference type="PANTHER" id="PTHR11360:SF234">
    <property type="entry name" value="MFS-TYPE TRANSPORTER DBAD-RELATED"/>
    <property type="match status" value="1"/>
</dbReference>
<comment type="caution">
    <text evidence="4">The sequence shown here is derived from an EMBL/GenBank/DDBJ whole genome shotgun (WGS) entry which is preliminary data.</text>
</comment>
<dbReference type="PANTHER" id="PTHR11360">
    <property type="entry name" value="MONOCARBOXYLATE TRANSPORTER"/>
    <property type="match status" value="1"/>
</dbReference>
<dbReference type="InterPro" id="IPR050327">
    <property type="entry name" value="Proton-linked_MCT"/>
</dbReference>
<dbReference type="InterPro" id="IPR011701">
    <property type="entry name" value="MFS"/>
</dbReference>
<keyword evidence="5" id="KW-1185">Reference proteome</keyword>
<evidence type="ECO:0000256" key="3">
    <source>
        <dbReference type="SAM" id="Phobius"/>
    </source>
</evidence>
<comment type="subcellular location">
    <subcellularLocation>
        <location evidence="1">Membrane</location>
        <topology evidence="1">Multi-pass membrane protein</topology>
    </subcellularLocation>
</comment>
<feature type="transmembrane region" description="Helical" evidence="3">
    <location>
        <begin position="76"/>
        <end position="96"/>
    </location>
</feature>
<feature type="transmembrane region" description="Helical" evidence="3">
    <location>
        <begin position="130"/>
        <end position="156"/>
    </location>
</feature>
<evidence type="ECO:0000313" key="4">
    <source>
        <dbReference type="EMBL" id="KAJ7606610.1"/>
    </source>
</evidence>
<dbReference type="InterPro" id="IPR036259">
    <property type="entry name" value="MFS_trans_sf"/>
</dbReference>
<dbReference type="AlphaFoldDB" id="A0AAD7B0V7"/>
<dbReference type="Proteomes" id="UP001221142">
    <property type="component" value="Unassembled WGS sequence"/>
</dbReference>
<proteinExistence type="inferred from homology"/>
<dbReference type="Pfam" id="PF07690">
    <property type="entry name" value="MFS_1"/>
    <property type="match status" value="1"/>
</dbReference>
<organism evidence="4 5">
    <name type="scientific">Roridomyces roridus</name>
    <dbReference type="NCBI Taxonomy" id="1738132"/>
    <lineage>
        <taxon>Eukaryota</taxon>
        <taxon>Fungi</taxon>
        <taxon>Dikarya</taxon>
        <taxon>Basidiomycota</taxon>
        <taxon>Agaricomycotina</taxon>
        <taxon>Agaricomycetes</taxon>
        <taxon>Agaricomycetidae</taxon>
        <taxon>Agaricales</taxon>
        <taxon>Marasmiineae</taxon>
        <taxon>Mycenaceae</taxon>
        <taxon>Roridomyces</taxon>
    </lineage>
</organism>
<dbReference type="SUPFAM" id="SSF103473">
    <property type="entry name" value="MFS general substrate transporter"/>
    <property type="match status" value="2"/>
</dbReference>
<feature type="transmembrane region" description="Helical" evidence="3">
    <location>
        <begin position="349"/>
        <end position="366"/>
    </location>
</feature>
<dbReference type="GO" id="GO:0022857">
    <property type="term" value="F:transmembrane transporter activity"/>
    <property type="evidence" value="ECO:0007669"/>
    <property type="project" value="InterPro"/>
</dbReference>
<feature type="transmembrane region" description="Helical" evidence="3">
    <location>
        <begin position="36"/>
        <end position="56"/>
    </location>
</feature>
<feature type="transmembrane region" description="Helical" evidence="3">
    <location>
        <begin position="386"/>
        <end position="407"/>
    </location>
</feature>
<name>A0AAD7B0V7_9AGAR</name>
<dbReference type="EMBL" id="JARKIF010000055">
    <property type="protein sequence ID" value="KAJ7606610.1"/>
    <property type="molecule type" value="Genomic_DNA"/>
</dbReference>
<accession>A0AAD7B0V7</accession>
<evidence type="ECO:0000256" key="2">
    <source>
        <dbReference type="ARBA" id="ARBA00006727"/>
    </source>
</evidence>
<feature type="transmembrane region" description="Helical" evidence="3">
    <location>
        <begin position="311"/>
        <end position="342"/>
    </location>
</feature>
<keyword evidence="3" id="KW-0812">Transmembrane</keyword>